<accession>A0A1M6IPW6</accession>
<name>A0A1M6IPW6_9BACT</name>
<evidence type="ECO:0008006" key="3">
    <source>
        <dbReference type="Google" id="ProtNLM"/>
    </source>
</evidence>
<dbReference type="EMBL" id="FQZE01000017">
    <property type="protein sequence ID" value="SHJ36516.1"/>
    <property type="molecule type" value="Genomic_DNA"/>
</dbReference>
<reference evidence="1 2" key="1">
    <citation type="submission" date="2016-11" db="EMBL/GenBank/DDBJ databases">
        <authorList>
            <person name="Jaros S."/>
            <person name="Januszkiewicz K."/>
            <person name="Wedrychowicz H."/>
        </authorList>
    </citation>
    <scope>NUCLEOTIDE SEQUENCE [LARGE SCALE GENOMIC DNA]</scope>
    <source>
        <strain evidence="1 2">DSM 27063</strain>
    </source>
</reference>
<dbReference type="OrthoDB" id="761857at2"/>
<dbReference type="Proteomes" id="UP000184050">
    <property type="component" value="Unassembled WGS sequence"/>
</dbReference>
<dbReference type="AlphaFoldDB" id="A0A1M6IPW6"/>
<sequence>MENFPKIDEVKKALKRIKEREFPNLDYSKSVDSYVEQIKNIITEELGYYFAPIQVFKHRQFNLNLFRAREFESFSNINLIREHSYPPSNLVGLGRCNLPKFPVFYSSNDGMTALIEAVKANGNTKQCISKWSITSPESELVFQSFLQMALPDENNYRFLSDVVKDKISEPFLKENGRPLEKEREEGVLEYLKFVDEIFINDKNYKLSAAFAHSSLYAPHNFRTDILMYPSVQTMHKGVNLALSPNFVENYLKLDRLYVVSLDNFNSNNGNVKVQFHEYAEVDKNVVIWKKIKPNDEEYIELIREDFGVPLKSKFEKII</sequence>
<dbReference type="STRING" id="1168035.SAMN05444280_11780"/>
<gene>
    <name evidence="1" type="ORF">SAMN05444280_11780</name>
</gene>
<evidence type="ECO:0000313" key="2">
    <source>
        <dbReference type="Proteomes" id="UP000184050"/>
    </source>
</evidence>
<evidence type="ECO:0000313" key="1">
    <source>
        <dbReference type="EMBL" id="SHJ36516.1"/>
    </source>
</evidence>
<protein>
    <recommendedName>
        <fullName evidence="3">RES domain-containing protein</fullName>
    </recommendedName>
</protein>
<keyword evidence="2" id="KW-1185">Reference proteome</keyword>
<dbReference type="RefSeq" id="WP_073169714.1">
    <property type="nucleotide sequence ID" value="NZ_FQZE01000017.1"/>
</dbReference>
<organism evidence="1 2">
    <name type="scientific">Tangfeifania diversioriginum</name>
    <dbReference type="NCBI Taxonomy" id="1168035"/>
    <lineage>
        <taxon>Bacteria</taxon>
        <taxon>Pseudomonadati</taxon>
        <taxon>Bacteroidota</taxon>
        <taxon>Bacteroidia</taxon>
        <taxon>Marinilabiliales</taxon>
        <taxon>Prolixibacteraceae</taxon>
        <taxon>Tangfeifania</taxon>
    </lineage>
</organism>
<proteinExistence type="predicted"/>